<comment type="caution">
    <text evidence="1">The sequence shown here is derived from an EMBL/GenBank/DDBJ whole genome shotgun (WGS) entry which is preliminary data.</text>
</comment>
<organism evidence="1 2">
    <name type="scientific">Timema podura</name>
    <name type="common">Walking stick</name>
    <dbReference type="NCBI Taxonomy" id="61482"/>
    <lineage>
        <taxon>Eukaryota</taxon>
        <taxon>Metazoa</taxon>
        <taxon>Ecdysozoa</taxon>
        <taxon>Arthropoda</taxon>
        <taxon>Hexapoda</taxon>
        <taxon>Insecta</taxon>
        <taxon>Pterygota</taxon>
        <taxon>Neoptera</taxon>
        <taxon>Polyneoptera</taxon>
        <taxon>Phasmatodea</taxon>
        <taxon>Timematodea</taxon>
        <taxon>Timematoidea</taxon>
        <taxon>Timematidae</taxon>
        <taxon>Timema</taxon>
    </lineage>
</organism>
<evidence type="ECO:0000313" key="2">
    <source>
        <dbReference type="Proteomes" id="UP001153148"/>
    </source>
</evidence>
<name>A0ABN7P8V2_TIMPD</name>
<proteinExistence type="predicted"/>
<dbReference type="Proteomes" id="UP001153148">
    <property type="component" value="Unassembled WGS sequence"/>
</dbReference>
<evidence type="ECO:0000313" key="1">
    <source>
        <dbReference type="EMBL" id="CAG2062008.1"/>
    </source>
</evidence>
<dbReference type="EMBL" id="CAJPIN010018170">
    <property type="protein sequence ID" value="CAG2062008.1"/>
    <property type="molecule type" value="Genomic_DNA"/>
</dbReference>
<gene>
    <name evidence="1" type="ORF">TPAB3V08_LOCUS8961</name>
</gene>
<sequence length="77" mass="8728">MGNISTAVTTVKSDDVTTDLENKVRHRKQEFEWIGRKSRKETSILPYVAMVEPEITMAEPEGLKEHSLKKDICNPVA</sequence>
<protein>
    <submittedName>
        <fullName evidence="1">Uncharacterized protein</fullName>
    </submittedName>
</protein>
<keyword evidence="2" id="KW-1185">Reference proteome</keyword>
<reference evidence="1" key="1">
    <citation type="submission" date="2021-03" db="EMBL/GenBank/DDBJ databases">
        <authorList>
            <person name="Tran Van P."/>
        </authorList>
    </citation>
    <scope>NUCLEOTIDE SEQUENCE</scope>
</reference>
<accession>A0ABN7P8V2</accession>